<comment type="caution">
    <text evidence="1">The sequence shown here is derived from an EMBL/GenBank/DDBJ whole genome shotgun (WGS) entry which is preliminary data.</text>
</comment>
<evidence type="ECO:0000313" key="1">
    <source>
        <dbReference type="EMBL" id="GLR12762.1"/>
    </source>
</evidence>
<evidence type="ECO:0000313" key="2">
    <source>
        <dbReference type="Proteomes" id="UP001156706"/>
    </source>
</evidence>
<protein>
    <recommendedName>
        <fullName evidence="3">PilZ domain-containing protein</fullName>
    </recommendedName>
</protein>
<keyword evidence="2" id="KW-1185">Reference proteome</keyword>
<dbReference type="Proteomes" id="UP001156706">
    <property type="component" value="Unassembled WGS sequence"/>
</dbReference>
<dbReference type="RefSeq" id="WP_284195897.1">
    <property type="nucleotide sequence ID" value="NZ_BSOG01000002.1"/>
</dbReference>
<sequence length="533" mass="59165">MIDTFKKLFVFGRESRLDKALATVQSSATLAPVQAMQSAGDWLAQELRRAEHRRDGLAIMRAIDNDLRSILEGAMAGMLEAKTNHARLNLLLQTTVPFCAVILEAYTEALRRDMVELARKPANAPLVQASVANWLYWIGRDHVVRFVREPKMDRLPWHEIGPAAEFALSLGGTFASKIARPDGEAGRLQKQLSHLVLLSRTLTPDLQGRQLLIADRVADTLASFIKVSDKHSSQTPFGQANSDDNPPTMLTRMPTQALVQGRGLFYGLEKTLMELVALENIITSQGKVPQKMNADEYLEVAETLVVIKHLKNRWSGREVKRQAERKAISGSLTICYDFGAIRRMVVQATQETKTRTNETTIERAMVEDVSATGVGLQLNKHTGWLKVGMLMGVKTDKDVNWRIGIVRRAIARGQGQMVAGVQLLARDPESVRLTRRANVSQWDMVSDHQSWDNLLGLYLRPDPLNENSHLLILAKADLVAGKTYGAPATREGDLAFRVVSQQEIGADCVIYRVERLATVAGDTQTSAKRDSSS</sequence>
<reference evidence="2" key="1">
    <citation type="journal article" date="2019" name="Int. J. Syst. Evol. Microbiol.">
        <title>The Global Catalogue of Microorganisms (GCM) 10K type strain sequencing project: providing services to taxonomists for standard genome sequencing and annotation.</title>
        <authorList>
            <consortium name="The Broad Institute Genomics Platform"/>
            <consortium name="The Broad Institute Genome Sequencing Center for Infectious Disease"/>
            <person name="Wu L."/>
            <person name="Ma J."/>
        </authorList>
    </citation>
    <scope>NUCLEOTIDE SEQUENCE [LARGE SCALE GENOMIC DNA]</scope>
    <source>
        <strain evidence="2">NBRC 110044</strain>
    </source>
</reference>
<name>A0ABQ5YGI1_9NEIS</name>
<organism evidence="1 2">
    <name type="scientific">Chitinimonas prasina</name>
    <dbReference type="NCBI Taxonomy" id="1434937"/>
    <lineage>
        <taxon>Bacteria</taxon>
        <taxon>Pseudomonadati</taxon>
        <taxon>Pseudomonadota</taxon>
        <taxon>Betaproteobacteria</taxon>
        <taxon>Neisseriales</taxon>
        <taxon>Chitinibacteraceae</taxon>
        <taxon>Chitinimonas</taxon>
    </lineage>
</organism>
<gene>
    <name evidence="1" type="ORF">GCM10007907_15520</name>
</gene>
<accession>A0ABQ5YGI1</accession>
<proteinExistence type="predicted"/>
<dbReference type="EMBL" id="BSOG01000002">
    <property type="protein sequence ID" value="GLR12762.1"/>
    <property type="molecule type" value="Genomic_DNA"/>
</dbReference>
<evidence type="ECO:0008006" key="3">
    <source>
        <dbReference type="Google" id="ProtNLM"/>
    </source>
</evidence>